<dbReference type="Pfam" id="PF13377">
    <property type="entry name" value="Peripla_BP_3"/>
    <property type="match status" value="1"/>
</dbReference>
<proteinExistence type="predicted"/>
<gene>
    <name evidence="5" type="ORF">EV189_2872</name>
</gene>
<organism evidence="5 6">
    <name type="scientific">Motilibacter rhizosphaerae</name>
    <dbReference type="NCBI Taxonomy" id="598652"/>
    <lineage>
        <taxon>Bacteria</taxon>
        <taxon>Bacillati</taxon>
        <taxon>Actinomycetota</taxon>
        <taxon>Actinomycetes</taxon>
        <taxon>Motilibacterales</taxon>
        <taxon>Motilibacteraceae</taxon>
        <taxon>Motilibacter</taxon>
    </lineage>
</organism>
<evidence type="ECO:0000256" key="1">
    <source>
        <dbReference type="ARBA" id="ARBA00023015"/>
    </source>
</evidence>
<dbReference type="EMBL" id="SGXD01000003">
    <property type="protein sequence ID" value="RZS87442.1"/>
    <property type="molecule type" value="Genomic_DNA"/>
</dbReference>
<keyword evidence="1" id="KW-0805">Transcription regulation</keyword>
<dbReference type="InterPro" id="IPR010982">
    <property type="entry name" value="Lambda_DNA-bd_dom_sf"/>
</dbReference>
<name>A0A4Q7NQM6_9ACTN</name>
<dbReference type="SMART" id="SM00354">
    <property type="entry name" value="HTH_LACI"/>
    <property type="match status" value="1"/>
</dbReference>
<dbReference type="InterPro" id="IPR000843">
    <property type="entry name" value="HTH_LacI"/>
</dbReference>
<dbReference type="PROSITE" id="PS50932">
    <property type="entry name" value="HTH_LACI_2"/>
    <property type="match status" value="1"/>
</dbReference>
<dbReference type="GO" id="GO:0003700">
    <property type="term" value="F:DNA-binding transcription factor activity"/>
    <property type="evidence" value="ECO:0007669"/>
    <property type="project" value="TreeGrafter"/>
</dbReference>
<keyword evidence="2" id="KW-0238">DNA-binding</keyword>
<dbReference type="Gene3D" id="1.10.260.40">
    <property type="entry name" value="lambda repressor-like DNA-binding domains"/>
    <property type="match status" value="1"/>
</dbReference>
<dbReference type="Pfam" id="PF00356">
    <property type="entry name" value="LacI"/>
    <property type="match status" value="1"/>
</dbReference>
<evidence type="ECO:0000256" key="3">
    <source>
        <dbReference type="ARBA" id="ARBA00023163"/>
    </source>
</evidence>
<dbReference type="Gene3D" id="3.40.50.2300">
    <property type="match status" value="2"/>
</dbReference>
<dbReference type="CDD" id="cd01392">
    <property type="entry name" value="HTH_LacI"/>
    <property type="match status" value="1"/>
</dbReference>
<dbReference type="SUPFAM" id="SSF53822">
    <property type="entry name" value="Periplasmic binding protein-like I"/>
    <property type="match status" value="1"/>
</dbReference>
<dbReference type="InterPro" id="IPR046335">
    <property type="entry name" value="LacI/GalR-like_sensor"/>
</dbReference>
<keyword evidence="6" id="KW-1185">Reference proteome</keyword>
<dbReference type="Proteomes" id="UP000293638">
    <property type="component" value="Unassembled WGS sequence"/>
</dbReference>
<protein>
    <submittedName>
        <fullName evidence="5">LacI family transcriptional regulator</fullName>
    </submittedName>
</protein>
<feature type="domain" description="HTH lacI-type" evidence="4">
    <location>
        <begin position="10"/>
        <end position="47"/>
    </location>
</feature>
<comment type="caution">
    <text evidence="5">The sequence shown here is derived from an EMBL/GenBank/DDBJ whole genome shotgun (WGS) entry which is preliminary data.</text>
</comment>
<evidence type="ECO:0000313" key="6">
    <source>
        <dbReference type="Proteomes" id="UP000293638"/>
    </source>
</evidence>
<dbReference type="InterPro" id="IPR028082">
    <property type="entry name" value="Peripla_BP_I"/>
</dbReference>
<keyword evidence="3" id="KW-0804">Transcription</keyword>
<dbReference type="PANTHER" id="PTHR30146">
    <property type="entry name" value="LACI-RELATED TRANSCRIPTIONAL REPRESSOR"/>
    <property type="match status" value="1"/>
</dbReference>
<sequence>MARRAAGVPASVREIAAESGVSIATVSRVLRGSDGVAEHTAARVRDALGRLSGASTARPRAVFVRCPYVLTDYFGLVVSSIAETLELHDLPMVLEAGEAAQRRSLLPRVLGPGDVAGIITILPLEEGAALAALGATGTPLVVVDPRTPLPPRVPAISAAHFPGARSLTAHLLELGHRRIGLVAGPPTWAASDARLAGHRAALGEAGLLLDEALLRHSEATVEDGEQAAASLLDLAVPPTALVCFNDKVAVGALRVARARGLRVPEDLSVCGFDDIDLARATTPELTTVRQPLQEMGRMAVAQVVRMVSGHSLEALHVELATTLVVRGSTGRAPV</sequence>
<dbReference type="GO" id="GO:0000976">
    <property type="term" value="F:transcription cis-regulatory region binding"/>
    <property type="evidence" value="ECO:0007669"/>
    <property type="project" value="TreeGrafter"/>
</dbReference>
<accession>A0A4Q7NQM6</accession>
<evidence type="ECO:0000259" key="4">
    <source>
        <dbReference type="PROSITE" id="PS50932"/>
    </source>
</evidence>
<reference evidence="5 6" key="1">
    <citation type="submission" date="2019-02" db="EMBL/GenBank/DDBJ databases">
        <title>Genomic Encyclopedia of Type Strains, Phase IV (KMG-IV): sequencing the most valuable type-strain genomes for metagenomic binning, comparative biology and taxonomic classification.</title>
        <authorList>
            <person name="Goeker M."/>
        </authorList>
    </citation>
    <scope>NUCLEOTIDE SEQUENCE [LARGE SCALE GENOMIC DNA]</scope>
    <source>
        <strain evidence="5 6">DSM 45622</strain>
    </source>
</reference>
<dbReference type="SUPFAM" id="SSF47413">
    <property type="entry name" value="lambda repressor-like DNA-binding domains"/>
    <property type="match status" value="1"/>
</dbReference>
<evidence type="ECO:0000313" key="5">
    <source>
        <dbReference type="EMBL" id="RZS87442.1"/>
    </source>
</evidence>
<evidence type="ECO:0000256" key="2">
    <source>
        <dbReference type="ARBA" id="ARBA00023125"/>
    </source>
</evidence>
<dbReference type="AlphaFoldDB" id="A0A4Q7NQM6"/>
<dbReference type="PROSITE" id="PS00356">
    <property type="entry name" value="HTH_LACI_1"/>
    <property type="match status" value="1"/>
</dbReference>
<dbReference type="RefSeq" id="WP_231116388.1">
    <property type="nucleotide sequence ID" value="NZ_SGXD01000003.1"/>
</dbReference>
<dbReference type="PANTHER" id="PTHR30146:SF153">
    <property type="entry name" value="LACTOSE OPERON REPRESSOR"/>
    <property type="match status" value="1"/>
</dbReference>